<dbReference type="NCBIfam" id="TIGR01845">
    <property type="entry name" value="outer_NodT"/>
    <property type="match status" value="1"/>
</dbReference>
<reference evidence="4 5" key="1">
    <citation type="submission" date="2016-10" db="EMBL/GenBank/DDBJ databases">
        <authorList>
            <person name="de Groot N.N."/>
        </authorList>
    </citation>
    <scope>NUCLEOTIDE SEQUENCE [LARGE SCALE GENOMIC DNA]</scope>
    <source>
        <strain evidence="4 5">CGMCC 1.9113</strain>
    </source>
</reference>
<dbReference type="PROSITE" id="PS51257">
    <property type="entry name" value="PROKAR_LIPOPROTEIN"/>
    <property type="match status" value="1"/>
</dbReference>
<comment type="subcellular location">
    <subcellularLocation>
        <location evidence="2">Cell membrane</location>
        <topology evidence="2">Lipid-anchor</topology>
    </subcellularLocation>
</comment>
<comment type="similarity">
    <text evidence="1 2">Belongs to the outer membrane factor (OMF) (TC 1.B.17) family.</text>
</comment>
<evidence type="ECO:0000256" key="3">
    <source>
        <dbReference type="SAM" id="MobiDB-lite"/>
    </source>
</evidence>
<dbReference type="Proteomes" id="UP000199586">
    <property type="component" value="Unassembled WGS sequence"/>
</dbReference>
<evidence type="ECO:0000256" key="2">
    <source>
        <dbReference type="RuleBase" id="RU362097"/>
    </source>
</evidence>
<dbReference type="GO" id="GO:0005886">
    <property type="term" value="C:plasma membrane"/>
    <property type="evidence" value="ECO:0007669"/>
    <property type="project" value="UniProtKB-SubCell"/>
</dbReference>
<dbReference type="STRING" id="634430.SAMN04488241_108124"/>
<keyword evidence="2" id="KW-0812">Transmembrane</keyword>
<proteinExistence type="inferred from homology"/>
<dbReference type="EMBL" id="FOXP01000008">
    <property type="protein sequence ID" value="SFP83832.1"/>
    <property type="molecule type" value="Genomic_DNA"/>
</dbReference>
<organism evidence="4 5">
    <name type="scientific">Sphingomonas rubra</name>
    <dbReference type="NCBI Taxonomy" id="634430"/>
    <lineage>
        <taxon>Bacteria</taxon>
        <taxon>Pseudomonadati</taxon>
        <taxon>Pseudomonadota</taxon>
        <taxon>Alphaproteobacteria</taxon>
        <taxon>Sphingomonadales</taxon>
        <taxon>Sphingomonadaceae</taxon>
        <taxon>Sphingomonas</taxon>
    </lineage>
</organism>
<accession>A0A1I5TL81</accession>
<keyword evidence="2" id="KW-1134">Transmembrane beta strand</keyword>
<dbReference type="PANTHER" id="PTHR30203">
    <property type="entry name" value="OUTER MEMBRANE CATION EFFLUX PROTEIN"/>
    <property type="match status" value="1"/>
</dbReference>
<dbReference type="SUPFAM" id="SSF56954">
    <property type="entry name" value="Outer membrane efflux proteins (OEP)"/>
    <property type="match status" value="1"/>
</dbReference>
<evidence type="ECO:0000313" key="5">
    <source>
        <dbReference type="Proteomes" id="UP000199586"/>
    </source>
</evidence>
<dbReference type="InterPro" id="IPR010131">
    <property type="entry name" value="MdtP/NodT-like"/>
</dbReference>
<keyword evidence="5" id="KW-1185">Reference proteome</keyword>
<dbReference type="AlphaFoldDB" id="A0A1I5TL81"/>
<keyword evidence="2" id="KW-0564">Palmitate</keyword>
<dbReference type="PANTHER" id="PTHR30203:SF32">
    <property type="entry name" value="CATION EFFLUX SYSTEM PROTEIN CUSC"/>
    <property type="match status" value="1"/>
</dbReference>
<gene>
    <name evidence="4" type="ORF">SAMN04488241_108124</name>
</gene>
<dbReference type="InterPro" id="IPR003423">
    <property type="entry name" value="OMP_efflux"/>
</dbReference>
<dbReference type="Pfam" id="PF02321">
    <property type="entry name" value="OEP"/>
    <property type="match status" value="2"/>
</dbReference>
<feature type="region of interest" description="Disordered" evidence="3">
    <location>
        <begin position="502"/>
        <end position="524"/>
    </location>
</feature>
<name>A0A1I5TL81_9SPHN</name>
<keyword evidence="2" id="KW-0472">Membrane</keyword>
<sequence>MNRPLLALLAGTTLLAGCNLAPKYVRPVGAVPATLPEGGVYPASPTDAPDPTRIGWRDFFLDPRLRDVIALGLENNRNLRIAAANVLQARAQYRVQRADLVPSTGVTGTGIYTNNIFGAAGGAGGAGAGTGGTGTGTGAGAGGGAGAGAGAGAGVGSGATSSNIEAYSVNLGFSQFELDLFGRVRNLSRAAQEQYFASEEARRSARISLVAEIASAWLTMASDQEQLRLSRETLGAFKQTLDLTTAQFRVGVGSELEVRQAETNFQAARNDIAALSTQIARDQNALNLLVGTTVAQPLLPTELGTADYTRDALPAGVTSAVLLARPDVLQAEHQLIAQNANIGAARAAFFPTISLTATLGTISTALSGLFGGGSFTYQGTPAATLPLFDAGRRKGNLDYARASQQAAVATYEQAIQTAFREVADALAQRGTITEQVAAQTARANAAGITARLSDARFRAGVDSFLTTLDSQRNAYAARQQLVTTRLTRANNLVELYRSLGGGLAGEPDQQPAPLPRVVGGTTSR</sequence>
<dbReference type="RefSeq" id="WP_177200178.1">
    <property type="nucleotide sequence ID" value="NZ_FOXP01000008.1"/>
</dbReference>
<evidence type="ECO:0000313" key="4">
    <source>
        <dbReference type="EMBL" id="SFP83832.1"/>
    </source>
</evidence>
<dbReference type="Gene3D" id="1.20.1600.10">
    <property type="entry name" value="Outer membrane efflux proteins (OEP)"/>
    <property type="match status" value="1"/>
</dbReference>
<keyword evidence="2" id="KW-0449">Lipoprotein</keyword>
<protein>
    <submittedName>
        <fullName evidence="4">Outer membrane protein, multidrug efflux system</fullName>
    </submittedName>
</protein>
<dbReference type="Gene3D" id="2.20.200.10">
    <property type="entry name" value="Outer membrane efflux proteins (OEP)"/>
    <property type="match status" value="1"/>
</dbReference>
<dbReference type="GO" id="GO:0015562">
    <property type="term" value="F:efflux transmembrane transporter activity"/>
    <property type="evidence" value="ECO:0007669"/>
    <property type="project" value="InterPro"/>
</dbReference>
<evidence type="ECO:0000256" key="1">
    <source>
        <dbReference type="ARBA" id="ARBA00007613"/>
    </source>
</evidence>